<dbReference type="SUPFAM" id="SSF52540">
    <property type="entry name" value="P-loop containing nucleoside triphosphate hydrolases"/>
    <property type="match status" value="1"/>
</dbReference>
<dbReference type="Gene3D" id="1.10.8.60">
    <property type="match status" value="1"/>
</dbReference>
<dbReference type="SMART" id="SM00382">
    <property type="entry name" value="AAA"/>
    <property type="match status" value="1"/>
</dbReference>
<protein>
    <submittedName>
        <fullName evidence="11">Two component, sigma54 specific, transcriptional regulator, Fis family</fullName>
    </submittedName>
</protein>
<dbReference type="SUPFAM" id="SSF46689">
    <property type="entry name" value="Homeodomain-like"/>
    <property type="match status" value="1"/>
</dbReference>
<dbReference type="CDD" id="cd00009">
    <property type="entry name" value="AAA"/>
    <property type="match status" value="1"/>
</dbReference>
<dbReference type="GO" id="GO:0006355">
    <property type="term" value="P:regulation of DNA-templated transcription"/>
    <property type="evidence" value="ECO:0007669"/>
    <property type="project" value="InterPro"/>
</dbReference>
<dbReference type="STRING" id="573413.Spirs_0494"/>
<dbReference type="InterPro" id="IPR027417">
    <property type="entry name" value="P-loop_NTPase"/>
</dbReference>
<accession>E1RBB1</accession>
<dbReference type="GO" id="GO:0043565">
    <property type="term" value="F:sequence-specific DNA binding"/>
    <property type="evidence" value="ECO:0007669"/>
    <property type="project" value="InterPro"/>
</dbReference>
<dbReference type="InterPro" id="IPR025943">
    <property type="entry name" value="Sigma_54_int_dom_ATP-bd_2"/>
</dbReference>
<evidence type="ECO:0000256" key="7">
    <source>
        <dbReference type="ARBA" id="ARBA00023163"/>
    </source>
</evidence>
<keyword evidence="5" id="KW-0805">Transcription regulation</keyword>
<dbReference type="Pfam" id="PF00072">
    <property type="entry name" value="Response_reg"/>
    <property type="match status" value="1"/>
</dbReference>
<dbReference type="AlphaFoldDB" id="E1RBB1"/>
<gene>
    <name evidence="11" type="ordered locus">Spirs_0494</name>
</gene>
<dbReference type="Pfam" id="PF02954">
    <property type="entry name" value="HTH_8"/>
    <property type="match status" value="1"/>
</dbReference>
<evidence type="ECO:0000259" key="9">
    <source>
        <dbReference type="PROSITE" id="PS50045"/>
    </source>
</evidence>
<keyword evidence="1 8" id="KW-0597">Phosphoprotein</keyword>
<dbReference type="InterPro" id="IPR002197">
    <property type="entry name" value="HTH_Fis"/>
</dbReference>
<dbReference type="EMBL" id="CP002116">
    <property type="protein sequence ID" value="ADK79641.1"/>
    <property type="molecule type" value="Genomic_DNA"/>
</dbReference>
<organism evidence="11 12">
    <name type="scientific">Sediminispirochaeta smaragdinae (strain DSM 11293 / JCM 15392 / SEBR 4228)</name>
    <name type="common">Spirochaeta smaragdinae</name>
    <dbReference type="NCBI Taxonomy" id="573413"/>
    <lineage>
        <taxon>Bacteria</taxon>
        <taxon>Pseudomonadati</taxon>
        <taxon>Spirochaetota</taxon>
        <taxon>Spirochaetia</taxon>
        <taxon>Spirochaetales</taxon>
        <taxon>Spirochaetaceae</taxon>
        <taxon>Sediminispirochaeta</taxon>
    </lineage>
</organism>
<keyword evidence="6" id="KW-0238">DNA-binding</keyword>
<evidence type="ECO:0000313" key="11">
    <source>
        <dbReference type="EMBL" id="ADK79641.1"/>
    </source>
</evidence>
<dbReference type="eggNOG" id="COG2204">
    <property type="taxonomic scope" value="Bacteria"/>
</dbReference>
<dbReference type="GO" id="GO:0005524">
    <property type="term" value="F:ATP binding"/>
    <property type="evidence" value="ECO:0007669"/>
    <property type="project" value="UniProtKB-KW"/>
</dbReference>
<dbReference type="InterPro" id="IPR003593">
    <property type="entry name" value="AAA+_ATPase"/>
</dbReference>
<dbReference type="RefSeq" id="WP_013253105.1">
    <property type="nucleotide sequence ID" value="NC_014364.1"/>
</dbReference>
<dbReference type="InterPro" id="IPR058031">
    <property type="entry name" value="AAA_lid_NorR"/>
</dbReference>
<dbReference type="Gene3D" id="3.40.50.300">
    <property type="entry name" value="P-loop containing nucleotide triphosphate hydrolases"/>
    <property type="match status" value="1"/>
</dbReference>
<feature type="domain" description="Response regulatory" evidence="10">
    <location>
        <begin position="3"/>
        <end position="117"/>
    </location>
</feature>
<proteinExistence type="predicted"/>
<dbReference type="Gene3D" id="3.40.50.2300">
    <property type="match status" value="1"/>
</dbReference>
<evidence type="ECO:0000256" key="3">
    <source>
        <dbReference type="ARBA" id="ARBA00022840"/>
    </source>
</evidence>
<evidence type="ECO:0000259" key="10">
    <source>
        <dbReference type="PROSITE" id="PS50110"/>
    </source>
</evidence>
<dbReference type="GO" id="GO:0000160">
    <property type="term" value="P:phosphorelay signal transduction system"/>
    <property type="evidence" value="ECO:0007669"/>
    <property type="project" value="UniProtKB-KW"/>
</dbReference>
<dbReference type="PROSITE" id="PS00675">
    <property type="entry name" value="SIGMA54_INTERACT_1"/>
    <property type="match status" value="1"/>
</dbReference>
<keyword evidence="7" id="KW-0804">Transcription</keyword>
<dbReference type="InterPro" id="IPR025662">
    <property type="entry name" value="Sigma_54_int_dom_ATP-bd_1"/>
</dbReference>
<dbReference type="PROSITE" id="PS50045">
    <property type="entry name" value="SIGMA54_INTERACT_4"/>
    <property type="match status" value="1"/>
</dbReference>
<evidence type="ECO:0000256" key="2">
    <source>
        <dbReference type="ARBA" id="ARBA00022741"/>
    </source>
</evidence>
<dbReference type="PROSITE" id="PS50110">
    <property type="entry name" value="RESPONSE_REGULATORY"/>
    <property type="match status" value="1"/>
</dbReference>
<evidence type="ECO:0000256" key="6">
    <source>
        <dbReference type="ARBA" id="ARBA00023125"/>
    </source>
</evidence>
<reference evidence="11 12" key="1">
    <citation type="journal article" date="2010" name="Stand. Genomic Sci.">
        <title>Complete genome sequence of Spirochaeta smaragdinae type strain (SEBR 4228).</title>
        <authorList>
            <person name="Mavromatis K."/>
            <person name="Yasawong M."/>
            <person name="Chertkov O."/>
            <person name="Lapidus A."/>
            <person name="Lucas S."/>
            <person name="Nolan M."/>
            <person name="Del Rio T.G."/>
            <person name="Tice H."/>
            <person name="Cheng J.F."/>
            <person name="Pitluck S."/>
            <person name="Liolios K."/>
            <person name="Ivanova N."/>
            <person name="Tapia R."/>
            <person name="Han C."/>
            <person name="Bruce D."/>
            <person name="Goodwin L."/>
            <person name="Pati A."/>
            <person name="Chen A."/>
            <person name="Palaniappan K."/>
            <person name="Land M."/>
            <person name="Hauser L."/>
            <person name="Chang Y.J."/>
            <person name="Jeffries C.D."/>
            <person name="Detter J.C."/>
            <person name="Rohde M."/>
            <person name="Brambilla E."/>
            <person name="Spring S."/>
            <person name="Goker M."/>
            <person name="Sikorski J."/>
            <person name="Woyke T."/>
            <person name="Bristow J."/>
            <person name="Eisen J.A."/>
            <person name="Markowitz V."/>
            <person name="Hugenholtz P."/>
            <person name="Klenk H.P."/>
            <person name="Kyrpides N.C."/>
        </authorList>
    </citation>
    <scope>NUCLEOTIDE SEQUENCE [LARGE SCALE GENOMIC DNA]</scope>
    <source>
        <strain evidence="12">DSM 11293 / JCM 15392 / SEBR 4228</strain>
    </source>
</reference>
<dbReference type="SMART" id="SM00448">
    <property type="entry name" value="REC"/>
    <property type="match status" value="1"/>
</dbReference>
<dbReference type="KEGG" id="ssm:Spirs_0494"/>
<keyword evidence="2" id="KW-0547">Nucleotide-binding</keyword>
<evidence type="ECO:0000256" key="1">
    <source>
        <dbReference type="ARBA" id="ARBA00022553"/>
    </source>
</evidence>
<dbReference type="FunFam" id="3.40.50.300:FF:000006">
    <property type="entry name" value="DNA-binding transcriptional regulator NtrC"/>
    <property type="match status" value="1"/>
</dbReference>
<dbReference type="Pfam" id="PF25601">
    <property type="entry name" value="AAA_lid_14"/>
    <property type="match status" value="1"/>
</dbReference>
<dbReference type="PRINTS" id="PR01590">
    <property type="entry name" value="HTHFIS"/>
</dbReference>
<dbReference type="InterPro" id="IPR001789">
    <property type="entry name" value="Sig_transdc_resp-reg_receiver"/>
</dbReference>
<dbReference type="PANTHER" id="PTHR32071">
    <property type="entry name" value="TRANSCRIPTIONAL REGULATORY PROTEIN"/>
    <property type="match status" value="1"/>
</dbReference>
<dbReference type="Proteomes" id="UP000002318">
    <property type="component" value="Chromosome"/>
</dbReference>
<dbReference type="SUPFAM" id="SSF52172">
    <property type="entry name" value="CheY-like"/>
    <property type="match status" value="1"/>
</dbReference>
<keyword evidence="3" id="KW-0067">ATP-binding</keyword>
<evidence type="ECO:0000256" key="8">
    <source>
        <dbReference type="PROSITE-ProRule" id="PRU00169"/>
    </source>
</evidence>
<evidence type="ECO:0000313" key="12">
    <source>
        <dbReference type="Proteomes" id="UP000002318"/>
    </source>
</evidence>
<dbReference type="InterPro" id="IPR002078">
    <property type="entry name" value="Sigma_54_int"/>
</dbReference>
<keyword evidence="4" id="KW-0902">Two-component regulatory system</keyword>
<dbReference type="InterPro" id="IPR011006">
    <property type="entry name" value="CheY-like_superfamily"/>
</dbReference>
<dbReference type="PROSITE" id="PS00676">
    <property type="entry name" value="SIGMA54_INTERACT_2"/>
    <property type="match status" value="1"/>
</dbReference>
<dbReference type="FunFam" id="3.40.50.2300:FF:000018">
    <property type="entry name" value="DNA-binding transcriptional regulator NtrC"/>
    <property type="match status" value="1"/>
</dbReference>
<dbReference type="CDD" id="cd00156">
    <property type="entry name" value="REC"/>
    <property type="match status" value="1"/>
</dbReference>
<dbReference type="InterPro" id="IPR025944">
    <property type="entry name" value="Sigma_54_int_dom_CS"/>
</dbReference>
<sequence>MYTILLVDDEKNLRTSIAHFFSLEGIETEEASNGLAAQQLLMKHHFDAVITDLKMPGMNGLELLEWIGESGPDIPVFMISAFGEVEDAVQAMKKGAVDYVVKPFDPEELILRLRRELERRKLQKLTNTIPTDDDYTGESPAMRQLFSLARKVAPTASNVLITGESGTGKEVMARFLHNHSDRSKNNFQAVNLGGIPESLMESELFGYEKGSFTGADHRKIGYFEASNGGTIFLDEVGEAPLALQVKLLRVLQEKAVTRVGGTGTIPLDIRIIAATNKDLDAMVKARDFRDDLYYRLNVIHLQLPALRERREDIPFLAETFRSKFASSMGKTITGFSDDAMKALQHYSFPGNIRELENMVERAMILAEPPLLERKDFPLHQEEGPQTPKGSLRELEREAILEALLRNNGHREKSAAELGITRRTLLNKINEYGISIPE</sequence>
<keyword evidence="12" id="KW-1185">Reference proteome</keyword>
<dbReference type="PANTHER" id="PTHR32071:SF21">
    <property type="entry name" value="TRANSCRIPTIONAL REGULATORY PROTEIN FLGR"/>
    <property type="match status" value="1"/>
</dbReference>
<feature type="modified residue" description="4-aspartylphosphate" evidence="8">
    <location>
        <position position="52"/>
    </location>
</feature>
<dbReference type="PROSITE" id="PS00688">
    <property type="entry name" value="SIGMA54_INTERACT_3"/>
    <property type="match status" value="1"/>
</dbReference>
<dbReference type="Pfam" id="PF00158">
    <property type="entry name" value="Sigma54_activat"/>
    <property type="match status" value="1"/>
</dbReference>
<dbReference type="Gene3D" id="1.10.10.60">
    <property type="entry name" value="Homeodomain-like"/>
    <property type="match status" value="1"/>
</dbReference>
<name>E1RBB1_SEDSS</name>
<dbReference type="HOGENOM" id="CLU_000445_0_6_12"/>
<evidence type="ECO:0000256" key="5">
    <source>
        <dbReference type="ARBA" id="ARBA00023015"/>
    </source>
</evidence>
<dbReference type="InterPro" id="IPR009057">
    <property type="entry name" value="Homeodomain-like_sf"/>
</dbReference>
<feature type="domain" description="Sigma-54 factor interaction" evidence="9">
    <location>
        <begin position="135"/>
        <end position="364"/>
    </location>
</feature>
<evidence type="ECO:0000256" key="4">
    <source>
        <dbReference type="ARBA" id="ARBA00023012"/>
    </source>
</evidence>
<dbReference type="OrthoDB" id="9803970at2"/>